<dbReference type="RefSeq" id="WP_183362998.1">
    <property type="nucleotide sequence ID" value="NZ_BLXZ01000009.1"/>
</dbReference>
<dbReference type="InterPro" id="IPR002078">
    <property type="entry name" value="Sigma_54_int"/>
</dbReference>
<dbReference type="EMBL" id="BLXZ01000009">
    <property type="protein sequence ID" value="GFO70391.1"/>
    <property type="molecule type" value="Genomic_DNA"/>
</dbReference>
<comment type="subcellular location">
    <subcellularLocation>
        <location evidence="1">Cytoplasm</location>
    </subcellularLocation>
</comment>
<dbReference type="PANTHER" id="PTHR32071">
    <property type="entry name" value="TRANSCRIPTIONAL REGULATORY PROTEIN"/>
    <property type="match status" value="1"/>
</dbReference>
<keyword evidence="7" id="KW-0067">ATP-binding</keyword>
<reference evidence="20" key="1">
    <citation type="submission" date="2020-06" db="EMBL/GenBank/DDBJ databases">
        <title>Draft genomic sequecing of Geomonas sp. Red745.</title>
        <authorList>
            <person name="Itoh H."/>
            <person name="Xu Z.X."/>
            <person name="Ushijima N."/>
            <person name="Masuda Y."/>
            <person name="Shiratori Y."/>
            <person name="Senoo K."/>
        </authorList>
    </citation>
    <scope>NUCLEOTIDE SEQUENCE [LARGE SCALE GENOMIC DNA]</scope>
    <source>
        <strain evidence="20">Red745</strain>
    </source>
</reference>
<dbReference type="InterPro" id="IPR003593">
    <property type="entry name" value="AAA+_ATPase"/>
</dbReference>
<dbReference type="SUPFAM" id="SSF52172">
    <property type="entry name" value="CheY-like"/>
    <property type="match status" value="1"/>
</dbReference>
<organism evidence="19 20">
    <name type="scientific">Geomonas limicola</name>
    <dbReference type="NCBI Taxonomy" id="2740186"/>
    <lineage>
        <taxon>Bacteria</taxon>
        <taxon>Pseudomonadati</taxon>
        <taxon>Thermodesulfobacteriota</taxon>
        <taxon>Desulfuromonadia</taxon>
        <taxon>Geobacterales</taxon>
        <taxon>Geobacteraceae</taxon>
        <taxon>Geomonas</taxon>
    </lineage>
</organism>
<comment type="caution">
    <text evidence="19">The sequence shown here is derived from an EMBL/GenBank/DDBJ whole genome shotgun (WGS) entry which is preliminary data.</text>
</comment>
<keyword evidence="3" id="KW-0963">Cytoplasm</keyword>
<keyword evidence="20" id="KW-1185">Reference proteome</keyword>
<evidence type="ECO:0000259" key="18">
    <source>
        <dbReference type="PROSITE" id="PS50110"/>
    </source>
</evidence>
<evidence type="ECO:0000256" key="2">
    <source>
        <dbReference type="ARBA" id="ARBA00019059"/>
    </source>
</evidence>
<dbReference type="InterPro" id="IPR002197">
    <property type="entry name" value="HTH_Fis"/>
</dbReference>
<feature type="modified residue" description="4-aspartylphosphate" evidence="16">
    <location>
        <position position="57"/>
    </location>
</feature>
<evidence type="ECO:0000256" key="16">
    <source>
        <dbReference type="PROSITE-ProRule" id="PRU00169"/>
    </source>
</evidence>
<evidence type="ECO:0000256" key="10">
    <source>
        <dbReference type="ARBA" id="ARBA00023125"/>
    </source>
</evidence>
<dbReference type="PROSITE" id="PS00675">
    <property type="entry name" value="SIGMA54_INTERACT_1"/>
    <property type="match status" value="1"/>
</dbReference>
<dbReference type="CDD" id="cd17536">
    <property type="entry name" value="REC_YesN-like"/>
    <property type="match status" value="1"/>
</dbReference>
<dbReference type="GO" id="GO:0000160">
    <property type="term" value="P:phosphorelay signal transduction system"/>
    <property type="evidence" value="ECO:0007669"/>
    <property type="project" value="UniProtKB-KW"/>
</dbReference>
<dbReference type="SUPFAM" id="SSF46689">
    <property type="entry name" value="Homeodomain-like"/>
    <property type="match status" value="1"/>
</dbReference>
<dbReference type="Proteomes" id="UP000587586">
    <property type="component" value="Unassembled WGS sequence"/>
</dbReference>
<dbReference type="InterPro" id="IPR011006">
    <property type="entry name" value="CheY-like_superfamily"/>
</dbReference>
<dbReference type="SMART" id="SM00382">
    <property type="entry name" value="AAA"/>
    <property type="match status" value="1"/>
</dbReference>
<gene>
    <name evidence="19" type="ORF">GMLC_39700</name>
</gene>
<dbReference type="PANTHER" id="PTHR32071:SF95">
    <property type="entry name" value="DNA-BINDING TRANSCRIPTIONAL REGULATOR NTRC"/>
    <property type="match status" value="1"/>
</dbReference>
<keyword evidence="4" id="KW-0678">Repressor</keyword>
<evidence type="ECO:0000256" key="1">
    <source>
        <dbReference type="ARBA" id="ARBA00004496"/>
    </source>
</evidence>
<keyword evidence="6" id="KW-0547">Nucleotide-binding</keyword>
<dbReference type="SUPFAM" id="SSF52540">
    <property type="entry name" value="P-loop containing nucleoside triphosphate hydrolases"/>
    <property type="match status" value="1"/>
</dbReference>
<dbReference type="Pfam" id="PF00072">
    <property type="entry name" value="Response_reg"/>
    <property type="match status" value="1"/>
</dbReference>
<dbReference type="Pfam" id="PF25601">
    <property type="entry name" value="AAA_lid_14"/>
    <property type="match status" value="1"/>
</dbReference>
<dbReference type="Gene3D" id="3.40.50.2300">
    <property type="match status" value="1"/>
</dbReference>
<dbReference type="InterPro" id="IPR058031">
    <property type="entry name" value="AAA_lid_NorR"/>
</dbReference>
<accession>A0A6V8NCY4</accession>
<protein>
    <recommendedName>
        <fullName evidence="2">DNA-binding transcriptional regulator NtrC</fullName>
    </recommendedName>
    <alternativeName>
        <fullName evidence="14">Nitrogen regulation protein NR(I)</fullName>
    </alternativeName>
    <alternativeName>
        <fullName evidence="15">Nitrogen regulator I</fullName>
    </alternativeName>
</protein>
<evidence type="ECO:0000259" key="17">
    <source>
        <dbReference type="PROSITE" id="PS50045"/>
    </source>
</evidence>
<evidence type="ECO:0000256" key="6">
    <source>
        <dbReference type="ARBA" id="ARBA00022741"/>
    </source>
</evidence>
<evidence type="ECO:0000256" key="7">
    <source>
        <dbReference type="ARBA" id="ARBA00022840"/>
    </source>
</evidence>
<dbReference type="Gene3D" id="1.10.8.60">
    <property type="match status" value="1"/>
</dbReference>
<proteinExistence type="predicted"/>
<dbReference type="Pfam" id="PF02954">
    <property type="entry name" value="HTH_8"/>
    <property type="match status" value="1"/>
</dbReference>
<dbReference type="PROSITE" id="PS50110">
    <property type="entry name" value="RESPONSE_REGULATORY"/>
    <property type="match status" value="1"/>
</dbReference>
<keyword evidence="11" id="KW-0010">Activator</keyword>
<evidence type="ECO:0000256" key="11">
    <source>
        <dbReference type="ARBA" id="ARBA00023159"/>
    </source>
</evidence>
<evidence type="ECO:0000313" key="19">
    <source>
        <dbReference type="EMBL" id="GFO70391.1"/>
    </source>
</evidence>
<keyword evidence="5 16" id="KW-0597">Phosphoprotein</keyword>
<dbReference type="Gene3D" id="1.10.10.60">
    <property type="entry name" value="Homeodomain-like"/>
    <property type="match status" value="1"/>
</dbReference>
<feature type="domain" description="Sigma-54 factor interaction" evidence="17">
    <location>
        <begin position="145"/>
        <end position="374"/>
    </location>
</feature>
<dbReference type="GO" id="GO:0005524">
    <property type="term" value="F:ATP binding"/>
    <property type="evidence" value="ECO:0007669"/>
    <property type="project" value="UniProtKB-KW"/>
</dbReference>
<evidence type="ECO:0000256" key="13">
    <source>
        <dbReference type="ARBA" id="ARBA00023231"/>
    </source>
</evidence>
<keyword evidence="12" id="KW-0804">Transcription</keyword>
<dbReference type="SMART" id="SM00448">
    <property type="entry name" value="REC"/>
    <property type="match status" value="1"/>
</dbReference>
<sequence length="461" mass="50330">MTDLKKLTVLLVDDEAELRQETAAFLSLYCREVLEAANGAEALAQFSLKEPDLVLSDIRMPIMDGLELATRLKELSPATPVVLCTAFTETGYLMKAIELGIGAFVRKPADTDQLLATLARVALPILQRRQIEGLSGELRASLWEQLGGVPAQRSLAEQVTRVARSSYNVLLQGETGTGKSRLASLIHSLGARREAPFVLVQMGALPVTLVESELFGHLKGAFTGAERTRTGLAERADGGTLFLDDIESAPLELQAKLLRFVEEKRFTPVGAAEEKKVDVRIIAASNLNLKDEAAAGRFRQDLYFRLADTVIAIPSLRSTPEAVLPLALRFLRESCEELGIPVPLVDEGAQALLTTLPWPGNIRQLKSLVRRVALETEGVIRSADVAALIDAPPTPTQPLGAGEAPLPPPFPCTMETLERWTLEQALRFCGGKRMKTSAMLGMNYYTFRRKLEKYGLASAED</sequence>
<dbReference type="InterPro" id="IPR009057">
    <property type="entry name" value="Homeodomain-like_sf"/>
</dbReference>
<evidence type="ECO:0000256" key="12">
    <source>
        <dbReference type="ARBA" id="ARBA00023163"/>
    </source>
</evidence>
<dbReference type="Gene3D" id="3.40.50.300">
    <property type="entry name" value="P-loop containing nucleotide triphosphate hydrolases"/>
    <property type="match status" value="1"/>
</dbReference>
<name>A0A6V8NCY4_9BACT</name>
<dbReference type="CDD" id="cd00009">
    <property type="entry name" value="AAA"/>
    <property type="match status" value="1"/>
</dbReference>
<evidence type="ECO:0000256" key="9">
    <source>
        <dbReference type="ARBA" id="ARBA00023015"/>
    </source>
</evidence>
<keyword evidence="13" id="KW-0535">Nitrogen fixation</keyword>
<evidence type="ECO:0000256" key="15">
    <source>
        <dbReference type="ARBA" id="ARBA00031910"/>
    </source>
</evidence>
<evidence type="ECO:0000256" key="4">
    <source>
        <dbReference type="ARBA" id="ARBA00022491"/>
    </source>
</evidence>
<dbReference type="PROSITE" id="PS50045">
    <property type="entry name" value="SIGMA54_INTERACT_4"/>
    <property type="match status" value="1"/>
</dbReference>
<evidence type="ECO:0000256" key="3">
    <source>
        <dbReference type="ARBA" id="ARBA00022490"/>
    </source>
</evidence>
<dbReference type="GO" id="GO:0005737">
    <property type="term" value="C:cytoplasm"/>
    <property type="evidence" value="ECO:0007669"/>
    <property type="project" value="UniProtKB-SubCell"/>
</dbReference>
<evidence type="ECO:0000256" key="5">
    <source>
        <dbReference type="ARBA" id="ARBA00022553"/>
    </source>
</evidence>
<evidence type="ECO:0000256" key="14">
    <source>
        <dbReference type="ARBA" id="ARBA00029881"/>
    </source>
</evidence>
<keyword evidence="10" id="KW-0238">DNA-binding</keyword>
<dbReference type="GO" id="GO:0043565">
    <property type="term" value="F:sequence-specific DNA binding"/>
    <property type="evidence" value="ECO:0007669"/>
    <property type="project" value="InterPro"/>
</dbReference>
<dbReference type="GO" id="GO:0006355">
    <property type="term" value="P:regulation of DNA-templated transcription"/>
    <property type="evidence" value="ECO:0007669"/>
    <property type="project" value="InterPro"/>
</dbReference>
<dbReference type="InterPro" id="IPR025662">
    <property type="entry name" value="Sigma_54_int_dom_ATP-bd_1"/>
</dbReference>
<dbReference type="FunFam" id="3.40.50.300:FF:000006">
    <property type="entry name" value="DNA-binding transcriptional regulator NtrC"/>
    <property type="match status" value="1"/>
</dbReference>
<dbReference type="InterPro" id="IPR001789">
    <property type="entry name" value="Sig_transdc_resp-reg_receiver"/>
</dbReference>
<dbReference type="InterPro" id="IPR027417">
    <property type="entry name" value="P-loop_NTPase"/>
</dbReference>
<dbReference type="Pfam" id="PF00158">
    <property type="entry name" value="Sigma54_activat"/>
    <property type="match status" value="1"/>
</dbReference>
<evidence type="ECO:0000256" key="8">
    <source>
        <dbReference type="ARBA" id="ARBA00023012"/>
    </source>
</evidence>
<feature type="domain" description="Response regulatory" evidence="18">
    <location>
        <begin position="8"/>
        <end position="122"/>
    </location>
</feature>
<dbReference type="AlphaFoldDB" id="A0A6V8NCY4"/>
<keyword evidence="8" id="KW-0902">Two-component regulatory system</keyword>
<keyword evidence="9" id="KW-0805">Transcription regulation</keyword>
<evidence type="ECO:0000313" key="20">
    <source>
        <dbReference type="Proteomes" id="UP000587586"/>
    </source>
</evidence>